<dbReference type="OrthoDB" id="9909793at2759"/>
<comment type="caution">
    <text evidence="2">The sequence shown here is derived from an EMBL/GenBank/DDBJ whole genome shotgun (WGS) entry which is preliminary data.</text>
</comment>
<dbReference type="EMBL" id="JANIIK010000046">
    <property type="protein sequence ID" value="KAJ3603035.1"/>
    <property type="molecule type" value="Genomic_DNA"/>
</dbReference>
<evidence type="ECO:0000313" key="3">
    <source>
        <dbReference type="Proteomes" id="UP001148018"/>
    </source>
</evidence>
<proteinExistence type="predicted"/>
<sequence length="772" mass="87954">MSGGYDPPTEAANVTPIRTYATRCGDARPVGDPHRTTTDGAPIYALARRLDPAQLAIHWHGASTARGSPSGTCLLRRDLGVPAQNLLRPVLNRDLDHLQVYTTSSDRPWTPSLDPPSLAPFQRPAFAKGLQRFLNVLNKGVDIDVFTSIMNDEDMSIPPLLKMPLLNEPFKLENNWIDPHQNDSCSRQAEPCCHSRSDRLGGSIELPNPEGSHKERNTQTNYVLNEEGNSPFPSGCEPSCLPAEEENPTQLQVQKILKTLGLSFEADEISGLTNRTKERLYGKKKEHEQRLHKSPKVGHSTSTSVTAIPPLLQPQENDSFWECRKRGKISHDGQPRERSGDEDKMRDRDGCGDTETDKRQDGDSGDDAEDTWWNRDCGTAAETGQWQHRDAKTDQWRYRNHNKNAETDKSWVRDHHRDSETDKWWDKDSHRVTETDKWWDRDRHRDAETDKRRDRGRTEDSETDRWRYGEHHRDSEKYKRWDGDRSGDTETYKRRDRDRSGDTETYKRRDRDCSGDTETDKVKISVEIPHPNSALALPEYTLNQDNQNTTNHGGAVNDSSHLTTVGATAPYPLPDTSLSSHHLPQTFTRLPETTSSHYVPGAMSSPTDALYFCNPDLSKSEGQHWSAQRCLQVINIKPMGKERCLATLTDGPRFFQTYNTRTWTHCKKSQRKRRKARAAREAEAALCLPVRWPPQALPAPEEKQKAVKEREPTEEEEIKAKEKQAAVKEKEPTEKEIKAKLKEKLQAFNQKMKLRPIVPVQTSKSGTYTDLG</sequence>
<feature type="region of interest" description="Disordered" evidence="1">
    <location>
        <begin position="277"/>
        <end position="373"/>
    </location>
</feature>
<keyword evidence="3" id="KW-1185">Reference proteome</keyword>
<feature type="compositionally biased region" description="Basic and acidic residues" evidence="1">
    <location>
        <begin position="277"/>
        <end position="291"/>
    </location>
</feature>
<dbReference type="Proteomes" id="UP001148018">
    <property type="component" value="Unassembled WGS sequence"/>
</dbReference>
<feature type="compositionally biased region" description="Basic and acidic residues" evidence="1">
    <location>
        <begin position="700"/>
        <end position="711"/>
    </location>
</feature>
<evidence type="ECO:0000256" key="1">
    <source>
        <dbReference type="SAM" id="MobiDB-lite"/>
    </source>
</evidence>
<evidence type="ECO:0000313" key="2">
    <source>
        <dbReference type="EMBL" id="KAJ3603035.1"/>
    </source>
</evidence>
<protein>
    <submittedName>
        <fullName evidence="2">Uncharacterized protein</fullName>
    </submittedName>
</protein>
<feature type="compositionally biased region" description="Basic and acidic residues" evidence="1">
    <location>
        <begin position="321"/>
        <end position="362"/>
    </location>
</feature>
<feature type="region of interest" description="Disordered" evidence="1">
    <location>
        <begin position="449"/>
        <end position="519"/>
    </location>
</feature>
<accession>A0A9Q0ECQ7</accession>
<dbReference type="AlphaFoldDB" id="A0A9Q0ECQ7"/>
<name>A0A9Q0ECQ7_9TELE</name>
<feature type="compositionally biased region" description="Basic and acidic residues" evidence="1">
    <location>
        <begin position="718"/>
        <end position="734"/>
    </location>
</feature>
<feature type="region of interest" description="Disordered" evidence="1">
    <location>
        <begin position="695"/>
        <end position="734"/>
    </location>
</feature>
<reference evidence="2" key="1">
    <citation type="submission" date="2022-07" db="EMBL/GenBank/DDBJ databases">
        <title>Chromosome-level genome of Muraenolepis orangiensis.</title>
        <authorList>
            <person name="Kim J."/>
        </authorList>
    </citation>
    <scope>NUCLEOTIDE SEQUENCE</scope>
    <source>
        <strain evidence="2">KU_S4_2022</strain>
        <tissue evidence="2">Muscle</tissue>
    </source>
</reference>
<organism evidence="2 3">
    <name type="scientific">Muraenolepis orangiensis</name>
    <name type="common">Patagonian moray cod</name>
    <dbReference type="NCBI Taxonomy" id="630683"/>
    <lineage>
        <taxon>Eukaryota</taxon>
        <taxon>Metazoa</taxon>
        <taxon>Chordata</taxon>
        <taxon>Craniata</taxon>
        <taxon>Vertebrata</taxon>
        <taxon>Euteleostomi</taxon>
        <taxon>Actinopterygii</taxon>
        <taxon>Neopterygii</taxon>
        <taxon>Teleostei</taxon>
        <taxon>Neoteleostei</taxon>
        <taxon>Acanthomorphata</taxon>
        <taxon>Zeiogadaria</taxon>
        <taxon>Gadariae</taxon>
        <taxon>Gadiformes</taxon>
        <taxon>Muraenolepidoidei</taxon>
        <taxon>Muraenolepididae</taxon>
        <taxon>Muraenolepis</taxon>
    </lineage>
</organism>
<gene>
    <name evidence="2" type="ORF">NHX12_030779</name>
</gene>